<keyword evidence="7" id="KW-1185">Reference proteome</keyword>
<comment type="subcellular location">
    <subcellularLocation>
        <location evidence="1">Autolysosome</location>
    </subcellularLocation>
</comment>
<reference evidence="6 7" key="1">
    <citation type="submission" date="2022-11" db="EMBL/GenBank/DDBJ databases">
        <title>Whole genome sequence of Eschrichtius robustus ER-17-0199.</title>
        <authorList>
            <person name="Bruniche-Olsen A."/>
            <person name="Black A.N."/>
            <person name="Fields C.J."/>
            <person name="Walden K."/>
            <person name="Dewoody J.A."/>
        </authorList>
    </citation>
    <scope>NUCLEOTIDE SEQUENCE [LARGE SCALE GENOMIC DNA]</scope>
    <source>
        <strain evidence="6">ER-17-0199</strain>
        <tissue evidence="6">Blubber</tissue>
    </source>
</reference>
<sequence length="124" mass="14137">MSSQIHQHYSIEVEAAINRLTNMHLCASCTYLSLGSYFHQDDVALEGLGHFFHELAKEKLKEASRNERSKTQDAMEAILLVEKNRNQALLDLHALGSACADPQLCWLVPRLGEYLFERLTLKHN</sequence>
<evidence type="ECO:0000259" key="5">
    <source>
        <dbReference type="PROSITE" id="PS50905"/>
    </source>
</evidence>
<dbReference type="AlphaFoldDB" id="A0AB34HSA9"/>
<proteinExistence type="inferred from homology"/>
<dbReference type="GO" id="GO:0044754">
    <property type="term" value="C:autolysosome"/>
    <property type="evidence" value="ECO:0007669"/>
    <property type="project" value="UniProtKB-SubCell"/>
</dbReference>
<comment type="function">
    <text evidence="2">Stores iron in a soluble, non-toxic, readily available form. Important for iron homeostasis. Iron is taken up in the ferrous form and deposited as ferric hydroxides after oxidation. Also plays a role in delivery of iron to cells. Mediates iron uptake in capsule cells of the developing kidney. Delivery to lysosomes by the cargo receptor NCOA4 for autophagic degradation and release or iron.</text>
</comment>
<evidence type="ECO:0000313" key="7">
    <source>
        <dbReference type="Proteomes" id="UP001159641"/>
    </source>
</evidence>
<dbReference type="InterPro" id="IPR001519">
    <property type="entry name" value="Ferritin"/>
</dbReference>
<keyword evidence="4" id="KW-0479">Metal-binding</keyword>
<organism evidence="6 7">
    <name type="scientific">Eschrichtius robustus</name>
    <name type="common">California gray whale</name>
    <name type="synonym">Eschrichtius gibbosus</name>
    <dbReference type="NCBI Taxonomy" id="9764"/>
    <lineage>
        <taxon>Eukaryota</taxon>
        <taxon>Metazoa</taxon>
        <taxon>Chordata</taxon>
        <taxon>Craniata</taxon>
        <taxon>Vertebrata</taxon>
        <taxon>Euteleostomi</taxon>
        <taxon>Mammalia</taxon>
        <taxon>Eutheria</taxon>
        <taxon>Laurasiatheria</taxon>
        <taxon>Artiodactyla</taxon>
        <taxon>Whippomorpha</taxon>
        <taxon>Cetacea</taxon>
        <taxon>Mysticeti</taxon>
        <taxon>Eschrichtiidae</taxon>
        <taxon>Eschrichtius</taxon>
    </lineage>
</organism>
<dbReference type="GO" id="GO:0006879">
    <property type="term" value="P:intracellular iron ion homeostasis"/>
    <property type="evidence" value="ECO:0007669"/>
    <property type="project" value="UniProtKB-KW"/>
</dbReference>
<dbReference type="SUPFAM" id="SSF47240">
    <property type="entry name" value="Ferritin-like"/>
    <property type="match status" value="1"/>
</dbReference>
<keyword evidence="4" id="KW-0408">Iron</keyword>
<evidence type="ECO:0000256" key="1">
    <source>
        <dbReference type="ARBA" id="ARBA00044942"/>
    </source>
</evidence>
<comment type="similarity">
    <text evidence="4">Belongs to the ferritin family.</text>
</comment>
<dbReference type="Proteomes" id="UP001159641">
    <property type="component" value="Unassembled WGS sequence"/>
</dbReference>
<gene>
    <name evidence="6" type="ORF">J1605_003720</name>
</gene>
<dbReference type="InterPro" id="IPR009040">
    <property type="entry name" value="Ferritin-like_diiron"/>
</dbReference>
<dbReference type="EMBL" id="JAIQCJ010001005">
    <property type="protein sequence ID" value="KAJ8793384.1"/>
    <property type="molecule type" value="Genomic_DNA"/>
</dbReference>
<evidence type="ECO:0000256" key="2">
    <source>
        <dbReference type="ARBA" id="ARBA00045578"/>
    </source>
</evidence>
<feature type="domain" description="Ferritin-like diiron" evidence="5">
    <location>
        <begin position="7"/>
        <end position="124"/>
    </location>
</feature>
<evidence type="ECO:0000313" key="6">
    <source>
        <dbReference type="EMBL" id="KAJ8793384.1"/>
    </source>
</evidence>
<name>A0AB34HSA9_ESCRO</name>
<dbReference type="GO" id="GO:0006826">
    <property type="term" value="P:iron ion transport"/>
    <property type="evidence" value="ECO:0007669"/>
    <property type="project" value="InterPro"/>
</dbReference>
<dbReference type="GO" id="GO:0008199">
    <property type="term" value="F:ferric iron binding"/>
    <property type="evidence" value="ECO:0007669"/>
    <property type="project" value="InterPro"/>
</dbReference>
<evidence type="ECO:0000256" key="3">
    <source>
        <dbReference type="ARBA" id="ARBA00047045"/>
    </source>
</evidence>
<protein>
    <recommendedName>
        <fullName evidence="4">Ferritin</fullName>
    </recommendedName>
</protein>
<accession>A0AB34HSA9</accession>
<dbReference type="PROSITE" id="PS50905">
    <property type="entry name" value="FERRITIN_LIKE"/>
    <property type="match status" value="1"/>
</dbReference>
<comment type="caution">
    <text evidence="6">The sequence shown here is derived from an EMBL/GenBank/DDBJ whole genome shotgun (WGS) entry which is preliminary data.</text>
</comment>
<dbReference type="Gene3D" id="1.20.1260.10">
    <property type="match status" value="2"/>
</dbReference>
<evidence type="ECO:0000256" key="4">
    <source>
        <dbReference type="RuleBase" id="RU361145"/>
    </source>
</evidence>
<dbReference type="InterPro" id="IPR009078">
    <property type="entry name" value="Ferritin-like_SF"/>
</dbReference>
<dbReference type="PANTHER" id="PTHR11431">
    <property type="entry name" value="FERRITIN"/>
    <property type="match status" value="1"/>
</dbReference>
<dbReference type="InterPro" id="IPR012347">
    <property type="entry name" value="Ferritin-like"/>
</dbReference>
<dbReference type="PANTHER" id="PTHR11431:SF47">
    <property type="entry name" value="FERRITIN LIGHT CHAIN"/>
    <property type="match status" value="1"/>
</dbReference>
<dbReference type="GO" id="GO:0008198">
    <property type="term" value="F:ferrous iron binding"/>
    <property type="evidence" value="ECO:0007669"/>
    <property type="project" value="TreeGrafter"/>
</dbReference>
<keyword evidence="4" id="KW-0409">Iron storage</keyword>
<comment type="subunit">
    <text evidence="3">Oligomer of 24 subunits. There are two types of subunits: L (light) chain and H (heavy) chain. The major chain can be light or heavy, depending on the species and tissue type. The functional molecule forms a roughly spherical shell with a diameter of 12 nm and contains a central cavity into which the insoluble mineral iron core is deposited. Interacts with NCOA4.</text>
</comment>